<dbReference type="InterPro" id="IPR003736">
    <property type="entry name" value="PAAI_dom"/>
</dbReference>
<dbReference type="NCBIfam" id="TIGR00369">
    <property type="entry name" value="unchar_dom_1"/>
    <property type="match status" value="1"/>
</dbReference>
<keyword evidence="1" id="KW-0378">Hydrolase</keyword>
<evidence type="ECO:0000256" key="6">
    <source>
        <dbReference type="ARBA" id="ARBA00040062"/>
    </source>
</evidence>
<evidence type="ECO:0000256" key="5">
    <source>
        <dbReference type="ARBA" id="ARBA00038894"/>
    </source>
</evidence>
<dbReference type="Proteomes" id="UP001165283">
    <property type="component" value="Unassembled WGS sequence"/>
</dbReference>
<evidence type="ECO:0000256" key="4">
    <source>
        <dbReference type="ARBA" id="ARBA00038381"/>
    </source>
</evidence>
<accession>A0ABT0ZYD3</accession>
<feature type="domain" description="Thioesterase" evidence="8">
    <location>
        <begin position="49"/>
        <end position="119"/>
    </location>
</feature>
<dbReference type="Gene3D" id="3.10.129.10">
    <property type="entry name" value="Hotdog Thioesterase"/>
    <property type="match status" value="1"/>
</dbReference>
<name>A0ABT0ZYD3_9PSEU</name>
<comment type="catalytic activity">
    <reaction evidence="2">
        <text>a fatty acyl-CoA + H2O = a fatty acid + CoA + H(+)</text>
        <dbReference type="Rhea" id="RHEA:16781"/>
        <dbReference type="ChEBI" id="CHEBI:15377"/>
        <dbReference type="ChEBI" id="CHEBI:15378"/>
        <dbReference type="ChEBI" id="CHEBI:28868"/>
        <dbReference type="ChEBI" id="CHEBI:57287"/>
        <dbReference type="ChEBI" id="CHEBI:77636"/>
        <dbReference type="EC" id="3.1.2.20"/>
    </reaction>
</comment>
<evidence type="ECO:0000313" key="9">
    <source>
        <dbReference type="EMBL" id="MCO1655748.1"/>
    </source>
</evidence>
<evidence type="ECO:0000256" key="1">
    <source>
        <dbReference type="ARBA" id="ARBA00022801"/>
    </source>
</evidence>
<evidence type="ECO:0000259" key="8">
    <source>
        <dbReference type="Pfam" id="PF03061"/>
    </source>
</evidence>
<sequence length="136" mass="14231">MNDAVLDHLRELNATAAFNRWAGFEVVAARPGEVSLRLPWRADLGQYAGTLHAGLMSALVDTACGYAAHTAVGKRVVASHCAVDYVAPGAGPAFVAAARVVKAGRRQIFTRAEVHGERDGGQVLIATGGTILIPLD</sequence>
<reference evidence="9" key="1">
    <citation type="submission" date="2021-04" db="EMBL/GenBank/DDBJ databases">
        <title>Pseudonocardia sp. nov., isolated from sandy soil of mangrove forest.</title>
        <authorList>
            <person name="Zan Z."/>
            <person name="Huang R."/>
            <person name="Liu W."/>
        </authorList>
    </citation>
    <scope>NUCLEOTIDE SEQUENCE</scope>
    <source>
        <strain evidence="9">S2-4</strain>
    </source>
</reference>
<dbReference type="SUPFAM" id="SSF54637">
    <property type="entry name" value="Thioesterase/thiol ester dehydrase-isomerase"/>
    <property type="match status" value="1"/>
</dbReference>
<dbReference type="InterPro" id="IPR029069">
    <property type="entry name" value="HotDog_dom_sf"/>
</dbReference>
<evidence type="ECO:0000256" key="3">
    <source>
        <dbReference type="ARBA" id="ARBA00036002"/>
    </source>
</evidence>
<dbReference type="InterPro" id="IPR006683">
    <property type="entry name" value="Thioestr_dom"/>
</dbReference>
<protein>
    <recommendedName>
        <fullName evidence="6">Medium/long-chain acyl-CoA thioesterase YigI</fullName>
        <ecNumber evidence="5">3.1.2.20</ecNumber>
    </recommendedName>
</protein>
<evidence type="ECO:0000256" key="7">
    <source>
        <dbReference type="ARBA" id="ARBA00048062"/>
    </source>
</evidence>
<evidence type="ECO:0000313" key="10">
    <source>
        <dbReference type="Proteomes" id="UP001165283"/>
    </source>
</evidence>
<keyword evidence="10" id="KW-1185">Reference proteome</keyword>
<comment type="catalytic activity">
    <reaction evidence="7">
        <text>a medium-chain fatty acyl-CoA + H2O = a medium-chain fatty acid + CoA + H(+)</text>
        <dbReference type="Rhea" id="RHEA:68184"/>
        <dbReference type="ChEBI" id="CHEBI:15377"/>
        <dbReference type="ChEBI" id="CHEBI:15378"/>
        <dbReference type="ChEBI" id="CHEBI:57287"/>
        <dbReference type="ChEBI" id="CHEBI:59558"/>
        <dbReference type="ChEBI" id="CHEBI:90546"/>
    </reaction>
</comment>
<organism evidence="9 10">
    <name type="scientific">Pseudonocardia humida</name>
    <dbReference type="NCBI Taxonomy" id="2800819"/>
    <lineage>
        <taxon>Bacteria</taxon>
        <taxon>Bacillati</taxon>
        <taxon>Actinomycetota</taxon>
        <taxon>Actinomycetes</taxon>
        <taxon>Pseudonocardiales</taxon>
        <taxon>Pseudonocardiaceae</taxon>
        <taxon>Pseudonocardia</taxon>
    </lineage>
</organism>
<dbReference type="PANTHER" id="PTHR43240">
    <property type="entry name" value="1,4-DIHYDROXY-2-NAPHTHOYL-COA THIOESTERASE 1"/>
    <property type="match status" value="1"/>
</dbReference>
<dbReference type="EC" id="3.1.2.20" evidence="5"/>
<dbReference type="PANTHER" id="PTHR43240:SF20">
    <property type="entry name" value="MEDIUM_LONG-CHAIN ACYL-COA THIOESTERASE YIGI"/>
    <property type="match status" value="1"/>
</dbReference>
<gene>
    <name evidence="9" type="ORF">KDL28_11865</name>
</gene>
<proteinExistence type="inferred from homology"/>
<evidence type="ECO:0000256" key="2">
    <source>
        <dbReference type="ARBA" id="ARBA00035880"/>
    </source>
</evidence>
<comment type="similarity">
    <text evidence="4">Belongs to the YigI thioesterase family.</text>
</comment>
<comment type="catalytic activity">
    <reaction evidence="3">
        <text>a long-chain fatty acyl-CoA + H2O = a long-chain fatty acid + CoA + H(+)</text>
        <dbReference type="Rhea" id="RHEA:67680"/>
        <dbReference type="ChEBI" id="CHEBI:15377"/>
        <dbReference type="ChEBI" id="CHEBI:15378"/>
        <dbReference type="ChEBI" id="CHEBI:57287"/>
        <dbReference type="ChEBI" id="CHEBI:57560"/>
        <dbReference type="ChEBI" id="CHEBI:83139"/>
    </reaction>
</comment>
<comment type="caution">
    <text evidence="9">The sequence shown here is derived from an EMBL/GenBank/DDBJ whole genome shotgun (WGS) entry which is preliminary data.</text>
</comment>
<dbReference type="RefSeq" id="WP_252437823.1">
    <property type="nucleotide sequence ID" value="NZ_JAGSOV010000024.1"/>
</dbReference>
<dbReference type="CDD" id="cd03443">
    <property type="entry name" value="PaaI_thioesterase"/>
    <property type="match status" value="1"/>
</dbReference>
<dbReference type="Pfam" id="PF03061">
    <property type="entry name" value="4HBT"/>
    <property type="match status" value="1"/>
</dbReference>
<dbReference type="EMBL" id="JAGSOV010000024">
    <property type="protein sequence ID" value="MCO1655748.1"/>
    <property type="molecule type" value="Genomic_DNA"/>
</dbReference>